<dbReference type="SUPFAM" id="SSF53697">
    <property type="entry name" value="SIS domain"/>
    <property type="match status" value="1"/>
</dbReference>
<dbReference type="CDD" id="cd05008">
    <property type="entry name" value="SIS_GlmS_GlmD_1"/>
    <property type="match status" value="1"/>
</dbReference>
<dbReference type="GO" id="GO:0005975">
    <property type="term" value="P:carbohydrate metabolic process"/>
    <property type="evidence" value="ECO:0007669"/>
    <property type="project" value="UniProtKB-UniRule"/>
</dbReference>
<feature type="domain" description="SIS" evidence="12">
    <location>
        <begin position="457"/>
        <end position="598"/>
    </location>
</feature>
<dbReference type="GO" id="GO:0006047">
    <property type="term" value="P:UDP-N-acetylglucosamine metabolic process"/>
    <property type="evidence" value="ECO:0007669"/>
    <property type="project" value="TreeGrafter"/>
</dbReference>
<feature type="active site" description="For Fru-6P isomerization activity" evidence="10">
    <location>
        <position position="603"/>
    </location>
</feature>
<feature type="initiator methionine" description="Removed" evidence="10">
    <location>
        <position position="1"/>
    </location>
</feature>
<accession>A0A9D2NDG1</accession>
<dbReference type="EC" id="2.6.1.16" evidence="3 10"/>
<dbReference type="Proteomes" id="UP000823891">
    <property type="component" value="Unassembled WGS sequence"/>
</dbReference>
<name>A0A9D2NDG1_9FIRM</name>
<gene>
    <name evidence="10 13" type="primary">glmS</name>
    <name evidence="13" type="ORF">H9761_05210</name>
</gene>
<feature type="domain" description="SIS" evidence="12">
    <location>
        <begin position="285"/>
        <end position="424"/>
    </location>
</feature>
<protein>
    <recommendedName>
        <fullName evidence="4 10">Glutamine--fructose-6-phosphate aminotransferase [isomerizing]</fullName>
        <ecNumber evidence="3 10">2.6.1.16</ecNumber>
    </recommendedName>
    <alternativeName>
        <fullName evidence="10">D-fructose-6-phosphate amidotransferase</fullName>
    </alternativeName>
    <alternativeName>
        <fullName evidence="10">GFAT</fullName>
    </alternativeName>
    <alternativeName>
        <fullName evidence="10">Glucosamine-6-phosphate synthase</fullName>
    </alternativeName>
    <alternativeName>
        <fullName evidence="10">Hexosephosphate aminotransferase</fullName>
    </alternativeName>
    <alternativeName>
        <fullName evidence="10">L-glutamine--D-fructose-6-phosphate amidotransferase</fullName>
    </alternativeName>
</protein>
<evidence type="ECO:0000256" key="2">
    <source>
        <dbReference type="ARBA" id="ARBA00004496"/>
    </source>
</evidence>
<dbReference type="AlphaFoldDB" id="A0A9D2NDG1"/>
<sequence length="608" mass="67258">MCGIVGYIGKSQAAPIILDGLARLEYRGYDSAGMAVYDGEKIHITKSVGRLKALSELTHDGATMPGTVGIGHTRWATHGAPSNVNAHPHFNEKETIAVVHNGIIENYMALRKKLTQRGYHFISETDTEVIAHMLDYYYKGDPMEAITKVLHRVEGSYALGILFSDFPGELFAVRKDSPLIVGQNGEGCFIASDVPAILRYTRTVTYIENQEIVRLSEEGFHVYNVDAEELEKPSVTIDWDAEAAEKAGYEHFMLKEMYEQPKTVADTAGPRIKKNDIVIEELGMSDEELCQVKKIHIVACGSAYHAGVTGKYVLEGMARIPVEVDLASEFRYRDPILEDGAMVIVISQSGETADSLAALREAKKRGFKVLGIVNVVGSSIAREADNVMYTWAGPEIAVATTKAYSAQLIALYLLAMKLARVRHTVTEEEFDEMLGDLRRLPDQIELLLNNKNRIQRFANRYIAAKEVFFIGRGIDYAISMEGSLKLKEISYIHSEAYAAGELKHGTISLIEEGTLVAAVATQPSLYQKTISNMVEVKSRGAFVLAVTCEGNREIEKAADYVIYIPITNRFFTNSLAIIPLQLFSYYVAVGKGCDVDKPRNLAKSVTVE</sequence>
<dbReference type="Gene3D" id="3.60.20.10">
    <property type="entry name" value="Glutamine Phosphoribosylpyrophosphate, subunit 1, domain 1"/>
    <property type="match status" value="1"/>
</dbReference>
<evidence type="ECO:0000256" key="4">
    <source>
        <dbReference type="ARBA" id="ARBA00016090"/>
    </source>
</evidence>
<evidence type="ECO:0000256" key="9">
    <source>
        <dbReference type="ARBA" id="ARBA00022962"/>
    </source>
</evidence>
<evidence type="ECO:0000256" key="1">
    <source>
        <dbReference type="ARBA" id="ARBA00001031"/>
    </source>
</evidence>
<dbReference type="InterPro" id="IPR005855">
    <property type="entry name" value="GFAT"/>
</dbReference>
<dbReference type="Pfam" id="PF01380">
    <property type="entry name" value="SIS"/>
    <property type="match status" value="2"/>
</dbReference>
<keyword evidence="8" id="KW-0677">Repeat</keyword>
<evidence type="ECO:0000256" key="6">
    <source>
        <dbReference type="ARBA" id="ARBA00022576"/>
    </source>
</evidence>
<evidence type="ECO:0000259" key="11">
    <source>
        <dbReference type="PROSITE" id="PS51278"/>
    </source>
</evidence>
<organism evidence="13 14">
    <name type="scientific">Candidatus Eisenbergiella merdavium</name>
    <dbReference type="NCBI Taxonomy" id="2838551"/>
    <lineage>
        <taxon>Bacteria</taxon>
        <taxon>Bacillati</taxon>
        <taxon>Bacillota</taxon>
        <taxon>Clostridia</taxon>
        <taxon>Lachnospirales</taxon>
        <taxon>Lachnospiraceae</taxon>
        <taxon>Eisenbergiella</taxon>
    </lineage>
</organism>
<dbReference type="Pfam" id="PF13522">
    <property type="entry name" value="GATase_6"/>
    <property type="match status" value="1"/>
</dbReference>
<evidence type="ECO:0000259" key="12">
    <source>
        <dbReference type="PROSITE" id="PS51464"/>
    </source>
</evidence>
<dbReference type="NCBIfam" id="NF001484">
    <property type="entry name" value="PRK00331.1"/>
    <property type="match status" value="1"/>
</dbReference>
<dbReference type="PROSITE" id="PS51464">
    <property type="entry name" value="SIS"/>
    <property type="match status" value="2"/>
</dbReference>
<dbReference type="GO" id="GO:0006002">
    <property type="term" value="P:fructose 6-phosphate metabolic process"/>
    <property type="evidence" value="ECO:0007669"/>
    <property type="project" value="TreeGrafter"/>
</dbReference>
<dbReference type="InterPro" id="IPR001347">
    <property type="entry name" value="SIS_dom"/>
</dbReference>
<dbReference type="PROSITE" id="PS51278">
    <property type="entry name" value="GATASE_TYPE_2"/>
    <property type="match status" value="1"/>
</dbReference>
<comment type="subcellular location">
    <subcellularLocation>
        <location evidence="2 10">Cytoplasm</location>
    </subcellularLocation>
</comment>
<evidence type="ECO:0000256" key="10">
    <source>
        <dbReference type="HAMAP-Rule" id="MF_00164"/>
    </source>
</evidence>
<dbReference type="InterPro" id="IPR046348">
    <property type="entry name" value="SIS_dom_sf"/>
</dbReference>
<evidence type="ECO:0000256" key="7">
    <source>
        <dbReference type="ARBA" id="ARBA00022679"/>
    </source>
</evidence>
<evidence type="ECO:0000313" key="14">
    <source>
        <dbReference type="Proteomes" id="UP000823891"/>
    </source>
</evidence>
<keyword evidence="6 10" id="KW-0032">Aminotransferase</keyword>
<dbReference type="InterPro" id="IPR047084">
    <property type="entry name" value="GFAT_N"/>
</dbReference>
<dbReference type="InterPro" id="IPR017932">
    <property type="entry name" value="GATase_2_dom"/>
</dbReference>
<reference evidence="13" key="2">
    <citation type="submission" date="2021-04" db="EMBL/GenBank/DDBJ databases">
        <authorList>
            <person name="Gilroy R."/>
        </authorList>
    </citation>
    <scope>NUCLEOTIDE SEQUENCE</scope>
    <source>
        <strain evidence="13">USAMLcec2-132</strain>
    </source>
</reference>
<reference evidence="13" key="1">
    <citation type="journal article" date="2021" name="PeerJ">
        <title>Extensive microbial diversity within the chicken gut microbiome revealed by metagenomics and culture.</title>
        <authorList>
            <person name="Gilroy R."/>
            <person name="Ravi A."/>
            <person name="Getino M."/>
            <person name="Pursley I."/>
            <person name="Horton D.L."/>
            <person name="Alikhan N.F."/>
            <person name="Baker D."/>
            <person name="Gharbi K."/>
            <person name="Hall N."/>
            <person name="Watson M."/>
            <person name="Adriaenssens E.M."/>
            <person name="Foster-Nyarko E."/>
            <person name="Jarju S."/>
            <person name="Secka A."/>
            <person name="Antonio M."/>
            <person name="Oren A."/>
            <person name="Chaudhuri R.R."/>
            <person name="La Ragione R."/>
            <person name="Hildebrand F."/>
            <person name="Pallen M.J."/>
        </authorList>
    </citation>
    <scope>NUCLEOTIDE SEQUENCE</scope>
    <source>
        <strain evidence="13">USAMLcec2-132</strain>
    </source>
</reference>
<keyword evidence="9" id="KW-0315">Glutamine amidotransferase</keyword>
<evidence type="ECO:0000313" key="13">
    <source>
        <dbReference type="EMBL" id="HJC23088.1"/>
    </source>
</evidence>
<dbReference type="FunFam" id="3.40.50.10490:FF:000001">
    <property type="entry name" value="Glutamine--fructose-6-phosphate aminotransferase [isomerizing]"/>
    <property type="match status" value="1"/>
</dbReference>
<dbReference type="Gene3D" id="3.40.50.10490">
    <property type="entry name" value="Glucose-6-phosphate isomerase like protein, domain 1"/>
    <property type="match status" value="2"/>
</dbReference>
<keyword evidence="7 10" id="KW-0808">Transferase</keyword>
<dbReference type="GO" id="GO:0097367">
    <property type="term" value="F:carbohydrate derivative binding"/>
    <property type="evidence" value="ECO:0007669"/>
    <property type="project" value="InterPro"/>
</dbReference>
<dbReference type="GO" id="GO:0004360">
    <property type="term" value="F:glutamine-fructose-6-phosphate transaminase (isomerizing) activity"/>
    <property type="evidence" value="ECO:0007669"/>
    <property type="project" value="UniProtKB-UniRule"/>
</dbReference>
<dbReference type="CDD" id="cd05009">
    <property type="entry name" value="SIS_GlmS_GlmD_2"/>
    <property type="match status" value="1"/>
</dbReference>
<dbReference type="GO" id="GO:0006487">
    <property type="term" value="P:protein N-linked glycosylation"/>
    <property type="evidence" value="ECO:0007669"/>
    <property type="project" value="TreeGrafter"/>
</dbReference>
<keyword evidence="5 10" id="KW-0963">Cytoplasm</keyword>
<dbReference type="InterPro" id="IPR029055">
    <property type="entry name" value="Ntn_hydrolases_N"/>
</dbReference>
<feature type="domain" description="Glutamine amidotransferase type-2" evidence="11">
    <location>
        <begin position="2"/>
        <end position="218"/>
    </location>
</feature>
<dbReference type="PANTHER" id="PTHR10937:SF0">
    <property type="entry name" value="GLUTAMINE--FRUCTOSE-6-PHOSPHATE TRANSAMINASE (ISOMERIZING)"/>
    <property type="match status" value="1"/>
</dbReference>
<dbReference type="FunFam" id="3.60.20.10:FF:000006">
    <property type="entry name" value="Glutamine--fructose-6-phosphate aminotransferase [isomerizing]"/>
    <property type="match status" value="1"/>
</dbReference>
<dbReference type="SUPFAM" id="SSF56235">
    <property type="entry name" value="N-terminal nucleophile aminohydrolases (Ntn hydrolases)"/>
    <property type="match status" value="1"/>
</dbReference>
<dbReference type="InterPro" id="IPR035490">
    <property type="entry name" value="GlmS/FrlB_SIS"/>
</dbReference>
<dbReference type="FunFam" id="3.40.50.10490:FF:000002">
    <property type="entry name" value="Glutamine--fructose-6-phosphate aminotransferase [isomerizing]"/>
    <property type="match status" value="1"/>
</dbReference>
<comment type="caution">
    <text evidence="13">The sequence shown here is derived from an EMBL/GenBank/DDBJ whole genome shotgun (WGS) entry which is preliminary data.</text>
</comment>
<dbReference type="InterPro" id="IPR035466">
    <property type="entry name" value="GlmS/AgaS_SIS"/>
</dbReference>
<proteinExistence type="inferred from homology"/>
<dbReference type="PANTHER" id="PTHR10937">
    <property type="entry name" value="GLUCOSAMINE--FRUCTOSE-6-PHOSPHATE AMINOTRANSFERASE, ISOMERIZING"/>
    <property type="match status" value="1"/>
</dbReference>
<comment type="function">
    <text evidence="10">Catalyzes the first step in hexosamine metabolism, converting fructose-6P into glucosamine-6P using glutamine as a nitrogen source.</text>
</comment>
<evidence type="ECO:0000256" key="8">
    <source>
        <dbReference type="ARBA" id="ARBA00022737"/>
    </source>
</evidence>
<dbReference type="EMBL" id="DWWS01000020">
    <property type="protein sequence ID" value="HJC23088.1"/>
    <property type="molecule type" value="Genomic_DNA"/>
</dbReference>
<evidence type="ECO:0000256" key="5">
    <source>
        <dbReference type="ARBA" id="ARBA00022490"/>
    </source>
</evidence>
<dbReference type="HAMAP" id="MF_00164">
    <property type="entry name" value="GlmS"/>
    <property type="match status" value="1"/>
</dbReference>
<comment type="catalytic activity">
    <reaction evidence="1 10">
        <text>D-fructose 6-phosphate + L-glutamine = D-glucosamine 6-phosphate + L-glutamate</text>
        <dbReference type="Rhea" id="RHEA:13237"/>
        <dbReference type="ChEBI" id="CHEBI:29985"/>
        <dbReference type="ChEBI" id="CHEBI:58359"/>
        <dbReference type="ChEBI" id="CHEBI:58725"/>
        <dbReference type="ChEBI" id="CHEBI:61527"/>
        <dbReference type="EC" id="2.6.1.16"/>
    </reaction>
</comment>
<dbReference type="CDD" id="cd00714">
    <property type="entry name" value="GFAT"/>
    <property type="match status" value="1"/>
</dbReference>
<feature type="active site" description="Nucleophile; for GATase activity" evidence="10">
    <location>
        <position position="2"/>
    </location>
</feature>
<dbReference type="GO" id="GO:0046349">
    <property type="term" value="P:amino sugar biosynthetic process"/>
    <property type="evidence" value="ECO:0007669"/>
    <property type="project" value="UniProtKB-ARBA"/>
</dbReference>
<dbReference type="NCBIfam" id="TIGR01135">
    <property type="entry name" value="glmS"/>
    <property type="match status" value="1"/>
</dbReference>
<evidence type="ECO:0000256" key="3">
    <source>
        <dbReference type="ARBA" id="ARBA00012916"/>
    </source>
</evidence>
<comment type="subunit">
    <text evidence="10">Homodimer.</text>
</comment>
<dbReference type="GO" id="GO:0005829">
    <property type="term" value="C:cytosol"/>
    <property type="evidence" value="ECO:0007669"/>
    <property type="project" value="TreeGrafter"/>
</dbReference>